<evidence type="ECO:0000313" key="3">
    <source>
        <dbReference type="EMBL" id="MBF8640851.1"/>
    </source>
</evidence>
<dbReference type="GO" id="GO:0050660">
    <property type="term" value="F:flavin adenine dinucleotide binding"/>
    <property type="evidence" value="ECO:0007669"/>
    <property type="project" value="TreeGrafter"/>
</dbReference>
<dbReference type="PRINTS" id="PR00368">
    <property type="entry name" value="FADPNR"/>
</dbReference>
<dbReference type="InterPro" id="IPR036188">
    <property type="entry name" value="FAD/NAD-bd_sf"/>
</dbReference>
<keyword evidence="4" id="KW-0503">Monooxygenase</keyword>
<dbReference type="InterPro" id="IPR023753">
    <property type="entry name" value="FAD/NAD-binding_dom"/>
</dbReference>
<name>A0A2X2EHS7_PSELU</name>
<reference evidence="4 5" key="1">
    <citation type="submission" date="2018-06" db="EMBL/GenBank/DDBJ databases">
        <authorList>
            <consortium name="Pathogen Informatics"/>
            <person name="Doyle S."/>
        </authorList>
    </citation>
    <scope>NUCLEOTIDE SEQUENCE [LARGE SCALE GENOMIC DNA]</scope>
    <source>
        <strain evidence="4 5">NCTC11842</strain>
    </source>
</reference>
<evidence type="ECO:0000313" key="6">
    <source>
        <dbReference type="Proteomes" id="UP000626180"/>
    </source>
</evidence>
<evidence type="ECO:0000313" key="4">
    <source>
        <dbReference type="EMBL" id="SPZ06250.1"/>
    </source>
</evidence>
<keyword evidence="6" id="KW-1185">Reference proteome</keyword>
<gene>
    <name evidence="4" type="primary">czcO_2</name>
    <name evidence="3" type="ORF">IRZ65_09160</name>
    <name evidence="4" type="ORF">NCTC11842_02142</name>
</gene>
<proteinExistence type="predicted"/>
<dbReference type="Gene3D" id="3.50.50.60">
    <property type="entry name" value="FAD/NAD(P)-binding domain"/>
    <property type="match status" value="1"/>
</dbReference>
<keyword evidence="1 4" id="KW-0560">Oxidoreductase</keyword>
<evidence type="ECO:0000256" key="1">
    <source>
        <dbReference type="ARBA" id="ARBA00023002"/>
    </source>
</evidence>
<feature type="domain" description="FAD/NAD(P)-binding" evidence="2">
    <location>
        <begin position="259"/>
        <end position="318"/>
    </location>
</feature>
<evidence type="ECO:0000313" key="5">
    <source>
        <dbReference type="Proteomes" id="UP000250443"/>
    </source>
</evidence>
<dbReference type="SUPFAM" id="SSF51905">
    <property type="entry name" value="FAD/NAD(P)-binding domain"/>
    <property type="match status" value="2"/>
</dbReference>
<accession>A0A2X2EHS7</accession>
<dbReference type="PANTHER" id="PTHR43539:SF78">
    <property type="entry name" value="FLAVIN-CONTAINING MONOOXYGENASE"/>
    <property type="match status" value="1"/>
</dbReference>
<dbReference type="EMBL" id="UAUF01000011">
    <property type="protein sequence ID" value="SPZ06250.1"/>
    <property type="molecule type" value="Genomic_DNA"/>
</dbReference>
<dbReference type="RefSeq" id="WP_010798300.1">
    <property type="nucleotide sequence ID" value="NZ_CP069262.1"/>
</dbReference>
<dbReference type="EC" id="1.-.-.-" evidence="4"/>
<dbReference type="PRINTS" id="PR00469">
    <property type="entry name" value="PNDRDTASEII"/>
</dbReference>
<dbReference type="Proteomes" id="UP000626180">
    <property type="component" value="Unassembled WGS sequence"/>
</dbReference>
<evidence type="ECO:0000259" key="2">
    <source>
        <dbReference type="Pfam" id="PF07992"/>
    </source>
</evidence>
<dbReference type="AlphaFoldDB" id="A0A2X2EHS7"/>
<dbReference type="GO" id="GO:0004497">
    <property type="term" value="F:monooxygenase activity"/>
    <property type="evidence" value="ECO:0007669"/>
    <property type="project" value="UniProtKB-KW"/>
</dbReference>
<dbReference type="NCBIfam" id="NF040505">
    <property type="entry name" value="ArsO_flavin_mono"/>
    <property type="match status" value="1"/>
</dbReference>
<sequence>MQQIDVVVVGGGQSALAVAYFLRRTSRSFVLLDAEQHPGGAWQHGWDSLYLFSPASSSSIPGWPMPPTHEETPSRDHVLDYLTRYEQRYGFPIRRPVWVESIESRPDGLLVKAGAEAWLAQAVVSATGTWRHPYTPRYPCQTLFSGQQIHSAQYVNAEPFMDKSVLIVGGGNSGAQILAEVSRVAEAHWITLADPQFLPDDVDGYVLFERATERWRAQQEGRVWDEPAGGLGDIVMVPSVKEARTRSVLRAVRPFERFTESGVVWSDGHEIAVDAVIWCTGFRPALTHLEALGLVEPDGRVQVNRTRSVKEPRVWLVGYGEWTGMASATLVGVTRTARSTVQEIEVYLDQRER</sequence>
<reference evidence="3 6" key="2">
    <citation type="submission" date="2020-10" db="EMBL/GenBank/DDBJ databases">
        <title>Genome sequences of Pseudomonas isolates.</title>
        <authorList>
            <person name="Wessels L."/>
            <person name="Reich F."/>
            <person name="Hammerl J."/>
        </authorList>
    </citation>
    <scope>NUCLEOTIDE SEQUENCE [LARGE SCALE GENOMIC DNA]</scope>
    <source>
        <strain evidence="3 6">20-MO00624-0</strain>
    </source>
</reference>
<dbReference type="InterPro" id="IPR050982">
    <property type="entry name" value="Auxin_biosynth/cation_transpt"/>
</dbReference>
<organism evidence="4 5">
    <name type="scientific">Pseudomonas luteola</name>
    <dbReference type="NCBI Taxonomy" id="47886"/>
    <lineage>
        <taxon>Bacteria</taxon>
        <taxon>Pseudomonadati</taxon>
        <taxon>Pseudomonadota</taxon>
        <taxon>Gammaproteobacteria</taxon>
        <taxon>Pseudomonadales</taxon>
        <taxon>Pseudomonadaceae</taxon>
        <taxon>Pseudomonas</taxon>
    </lineage>
</organism>
<dbReference type="Proteomes" id="UP000250443">
    <property type="component" value="Unassembled WGS sequence"/>
</dbReference>
<dbReference type="Pfam" id="PF13738">
    <property type="entry name" value="Pyr_redox_3"/>
    <property type="match status" value="1"/>
</dbReference>
<protein>
    <submittedName>
        <fullName evidence="4">Monooxygenase</fullName>
        <ecNumber evidence="4">1.-.-.-</ecNumber>
    </submittedName>
    <submittedName>
        <fullName evidence="3">NAD(P)/FAD-dependent oxidoreductase</fullName>
    </submittedName>
</protein>
<dbReference type="Pfam" id="PF07992">
    <property type="entry name" value="Pyr_redox_2"/>
    <property type="match status" value="1"/>
</dbReference>
<dbReference type="PANTHER" id="PTHR43539">
    <property type="entry name" value="FLAVIN-BINDING MONOOXYGENASE-LIKE PROTEIN (AFU_ORTHOLOGUE AFUA_4G09220)"/>
    <property type="match status" value="1"/>
</dbReference>
<dbReference type="EMBL" id="JADMCD010000003">
    <property type="protein sequence ID" value="MBF8640851.1"/>
    <property type="molecule type" value="Genomic_DNA"/>
</dbReference>